<dbReference type="InterPro" id="IPR021874">
    <property type="entry name" value="Phage_Mu_Gp27"/>
</dbReference>
<reference evidence="1 2" key="1">
    <citation type="submission" date="2019-09" db="EMBL/GenBank/DDBJ databases">
        <title>Segnochrobactrum spirostomi gen. nov., sp. nov., isolated from the ciliate Spirostomum cf. yagiui and description of a novel family, Segnochrobactraceae fam. nov. within the order Rhizobiales of the class Alphaproteobacteria.</title>
        <authorList>
            <person name="Akter S."/>
            <person name="Shazib S.U.A."/>
            <person name="Shin M.K."/>
        </authorList>
    </citation>
    <scope>NUCLEOTIDE SEQUENCE [LARGE SCALE GENOMIC DNA]</scope>
    <source>
        <strain evidence="1 2">Sp-1</strain>
    </source>
</reference>
<name>A0A6A7Y3G4_9HYPH</name>
<organism evidence="1 2">
    <name type="scientific">Segnochrobactrum spirostomi</name>
    <dbReference type="NCBI Taxonomy" id="2608987"/>
    <lineage>
        <taxon>Bacteria</taxon>
        <taxon>Pseudomonadati</taxon>
        <taxon>Pseudomonadota</taxon>
        <taxon>Alphaproteobacteria</taxon>
        <taxon>Hyphomicrobiales</taxon>
        <taxon>Segnochrobactraceae</taxon>
        <taxon>Segnochrobactrum</taxon>
    </lineage>
</organism>
<dbReference type="Proteomes" id="UP000332515">
    <property type="component" value="Unassembled WGS sequence"/>
</dbReference>
<gene>
    <name evidence="1" type="ORF">F0357_13590</name>
</gene>
<keyword evidence="2" id="KW-1185">Reference proteome</keyword>
<evidence type="ECO:0000313" key="2">
    <source>
        <dbReference type="Proteomes" id="UP000332515"/>
    </source>
</evidence>
<protein>
    <submittedName>
        <fullName evidence="1">DUF3486 family protein</fullName>
    </submittedName>
</protein>
<dbReference type="RefSeq" id="WP_153482675.1">
    <property type="nucleotide sequence ID" value="NZ_VWNA01000001.1"/>
</dbReference>
<comment type="caution">
    <text evidence="1">The sequence shown here is derived from an EMBL/GenBank/DDBJ whole genome shotgun (WGS) entry which is preliminary data.</text>
</comment>
<proteinExistence type="predicted"/>
<evidence type="ECO:0000313" key="1">
    <source>
        <dbReference type="EMBL" id="MQT13654.1"/>
    </source>
</evidence>
<dbReference type="Pfam" id="PF11985">
    <property type="entry name" value="Phage_Mu_Gp27"/>
    <property type="match status" value="1"/>
</dbReference>
<accession>A0A6A7Y3G4</accession>
<dbReference type="AlphaFoldDB" id="A0A6A7Y3G4"/>
<sequence>MDLLPDEAQDDVLWAVAQLNQRRRTQGDILAEFNERLAGKGVDPISPSAFQRRAARLAAMQKRLSEARHVFAGLADQFAPGAIDESNIALGEMIKMLILELLDEPTASPKQAMELANALRSIVQTQKVSAERRQALEAEAARQAAKAVEAVGQARGLTAATVEEIKARILGVTKSAGDGTA</sequence>
<dbReference type="EMBL" id="VWNA01000001">
    <property type="protein sequence ID" value="MQT13654.1"/>
    <property type="molecule type" value="Genomic_DNA"/>
</dbReference>